<proteinExistence type="predicted"/>
<dbReference type="Proteomes" id="UP000887574">
    <property type="component" value="Unplaced"/>
</dbReference>
<accession>A0A915DHB6</accession>
<sequence>MISNDDRYLFSGSCTGDILGSKNDFYLKQQQSTCIEIEPSSRSPVIAITSGQQVFPNPLDSSPSSSECDE</sequence>
<evidence type="ECO:0000313" key="2">
    <source>
        <dbReference type="WBParaSite" id="jg19511"/>
    </source>
</evidence>
<reference evidence="2" key="1">
    <citation type="submission" date="2022-11" db="UniProtKB">
        <authorList>
            <consortium name="WormBaseParasite"/>
        </authorList>
    </citation>
    <scope>IDENTIFICATION</scope>
</reference>
<dbReference type="WBParaSite" id="jg19511">
    <property type="protein sequence ID" value="jg19511"/>
    <property type="gene ID" value="jg19511"/>
</dbReference>
<keyword evidence="1" id="KW-1185">Reference proteome</keyword>
<protein>
    <submittedName>
        <fullName evidence="2">Uncharacterized protein</fullName>
    </submittedName>
</protein>
<organism evidence="1 2">
    <name type="scientific">Ditylenchus dipsaci</name>
    <dbReference type="NCBI Taxonomy" id="166011"/>
    <lineage>
        <taxon>Eukaryota</taxon>
        <taxon>Metazoa</taxon>
        <taxon>Ecdysozoa</taxon>
        <taxon>Nematoda</taxon>
        <taxon>Chromadorea</taxon>
        <taxon>Rhabditida</taxon>
        <taxon>Tylenchina</taxon>
        <taxon>Tylenchomorpha</taxon>
        <taxon>Sphaerularioidea</taxon>
        <taxon>Anguinidae</taxon>
        <taxon>Anguininae</taxon>
        <taxon>Ditylenchus</taxon>
    </lineage>
</organism>
<evidence type="ECO:0000313" key="1">
    <source>
        <dbReference type="Proteomes" id="UP000887574"/>
    </source>
</evidence>
<dbReference type="AlphaFoldDB" id="A0A915DHB6"/>
<name>A0A915DHB6_9BILA</name>